<name>A0AAW7MAL4_9STAP</name>
<keyword evidence="1" id="KW-0812">Transmembrane</keyword>
<feature type="transmembrane region" description="Helical" evidence="1">
    <location>
        <begin position="6"/>
        <end position="27"/>
    </location>
</feature>
<keyword evidence="1" id="KW-1133">Transmembrane helix</keyword>
<accession>A0AAW7MAL4</accession>
<reference evidence="2" key="1">
    <citation type="submission" date="2023-07" db="EMBL/GenBank/DDBJ databases">
        <title>Evaluation of the beneficial properties of pineapple isolates.</title>
        <authorList>
            <person name="Adefiranye O."/>
        </authorList>
    </citation>
    <scope>NUCLEOTIDE SEQUENCE</scope>
    <source>
        <strain evidence="2">PAPLE_T1</strain>
    </source>
</reference>
<comment type="caution">
    <text evidence="2">The sequence shown here is derived from an EMBL/GenBank/DDBJ whole genome shotgun (WGS) entry which is preliminary data.</text>
</comment>
<dbReference type="Proteomes" id="UP001171687">
    <property type="component" value="Unassembled WGS sequence"/>
</dbReference>
<keyword evidence="1" id="KW-0472">Membrane</keyword>
<gene>
    <name evidence="2" type="ORF">QYH67_00895</name>
</gene>
<organism evidence="2 3">
    <name type="scientific">Staphylococcus auricularis</name>
    <dbReference type="NCBI Taxonomy" id="29379"/>
    <lineage>
        <taxon>Bacteria</taxon>
        <taxon>Bacillati</taxon>
        <taxon>Bacillota</taxon>
        <taxon>Bacilli</taxon>
        <taxon>Bacillales</taxon>
        <taxon>Staphylococcaceae</taxon>
        <taxon>Staphylococcus</taxon>
    </lineage>
</organism>
<sequence>MEALLYVLASIVSLIFAVGGIMNFLFGKHDPTDLVLLIFIISLIATIFYMVIVINREIKKD</sequence>
<evidence type="ECO:0000256" key="1">
    <source>
        <dbReference type="SAM" id="Phobius"/>
    </source>
</evidence>
<evidence type="ECO:0000313" key="2">
    <source>
        <dbReference type="EMBL" id="MDN4532146.1"/>
    </source>
</evidence>
<evidence type="ECO:0000313" key="3">
    <source>
        <dbReference type="Proteomes" id="UP001171687"/>
    </source>
</evidence>
<dbReference type="RefSeq" id="WP_150888782.1">
    <property type="nucleotide sequence ID" value="NZ_CAKZJA010000021.1"/>
</dbReference>
<proteinExistence type="predicted"/>
<dbReference type="EMBL" id="JAUHQC010000004">
    <property type="protein sequence ID" value="MDN4532146.1"/>
    <property type="molecule type" value="Genomic_DNA"/>
</dbReference>
<feature type="transmembrane region" description="Helical" evidence="1">
    <location>
        <begin position="34"/>
        <end position="54"/>
    </location>
</feature>
<dbReference type="AlphaFoldDB" id="A0AAW7MAL4"/>
<protein>
    <submittedName>
        <fullName evidence="2">Uncharacterized protein</fullName>
    </submittedName>
</protein>